<protein>
    <submittedName>
        <fullName evidence="2">Uncharacterized protein</fullName>
    </submittedName>
</protein>
<name>A0A0T5NWG0_9RHOB</name>
<sequence length="98" mass="11188">MRHFPLTCLAILMLAQTAAANDRPPPRENDPDDFVRYIFEVNDCVLTEAQLLQIYQDAGHGLMGANNAVIAVSNREDIEVLDRNPFRYRYYGSDYCGF</sequence>
<gene>
    <name evidence="2" type="ORF">XM53_08445</name>
</gene>
<accession>A0A0T5NWG0</accession>
<feature type="signal peptide" evidence="1">
    <location>
        <begin position="1"/>
        <end position="20"/>
    </location>
</feature>
<keyword evidence="1" id="KW-0732">Signal</keyword>
<proteinExistence type="predicted"/>
<reference evidence="2 3" key="1">
    <citation type="submission" date="2015-04" db="EMBL/GenBank/DDBJ databases">
        <title>The draft genome sequence of Roseovarius sp.R12b.</title>
        <authorList>
            <person name="Li G."/>
            <person name="Lai Q."/>
            <person name="Shao Z."/>
            <person name="Yan P."/>
        </authorList>
    </citation>
    <scope>NUCLEOTIDE SEQUENCE [LARGE SCALE GENOMIC DNA]</scope>
    <source>
        <strain evidence="2 3">R12B</strain>
    </source>
</reference>
<evidence type="ECO:0000256" key="1">
    <source>
        <dbReference type="SAM" id="SignalP"/>
    </source>
</evidence>
<dbReference type="RefSeq" id="WP_057792241.1">
    <property type="nucleotide sequence ID" value="NZ_LAXJ01000007.1"/>
</dbReference>
<organism evidence="2 3">
    <name type="scientific">Roseovarius atlanticus</name>
    <dbReference type="NCBI Taxonomy" id="1641875"/>
    <lineage>
        <taxon>Bacteria</taxon>
        <taxon>Pseudomonadati</taxon>
        <taxon>Pseudomonadota</taxon>
        <taxon>Alphaproteobacteria</taxon>
        <taxon>Rhodobacterales</taxon>
        <taxon>Roseobacteraceae</taxon>
        <taxon>Roseovarius</taxon>
    </lineage>
</organism>
<evidence type="ECO:0000313" key="3">
    <source>
        <dbReference type="Proteomes" id="UP000051295"/>
    </source>
</evidence>
<dbReference type="PATRIC" id="fig|1641875.4.peg.4090"/>
<keyword evidence="3" id="KW-1185">Reference proteome</keyword>
<dbReference type="Proteomes" id="UP000051295">
    <property type="component" value="Unassembled WGS sequence"/>
</dbReference>
<comment type="caution">
    <text evidence="2">The sequence shown here is derived from an EMBL/GenBank/DDBJ whole genome shotgun (WGS) entry which is preliminary data.</text>
</comment>
<evidence type="ECO:0000313" key="2">
    <source>
        <dbReference type="EMBL" id="KRS13164.1"/>
    </source>
</evidence>
<feature type="chain" id="PRO_5006663992" evidence="1">
    <location>
        <begin position="21"/>
        <end position="98"/>
    </location>
</feature>
<dbReference type="OrthoDB" id="7744594at2"/>
<dbReference type="AlphaFoldDB" id="A0A0T5NWG0"/>
<dbReference type="EMBL" id="LAXJ01000007">
    <property type="protein sequence ID" value="KRS13164.1"/>
    <property type="molecule type" value="Genomic_DNA"/>
</dbReference>